<dbReference type="Proteomes" id="UP000297703">
    <property type="component" value="Unassembled WGS sequence"/>
</dbReference>
<sequence>MRALRLAPCFTREALAAYLAFGDEQVRHSDMVQAAILDQVGLSMEKYSQNFSATRLALCICPEINKLGYALVTARYRNCGGDGACDSGTATESP</sequence>
<evidence type="ECO:0000313" key="2">
    <source>
        <dbReference type="Proteomes" id="UP000297703"/>
    </source>
</evidence>
<name>A0A4D9EX48_9SAUR</name>
<dbReference type="EMBL" id="QXTE01000029">
    <property type="protein sequence ID" value="TFK11692.1"/>
    <property type="molecule type" value="Genomic_DNA"/>
</dbReference>
<evidence type="ECO:0000313" key="1">
    <source>
        <dbReference type="EMBL" id="TFK11692.1"/>
    </source>
</evidence>
<organism evidence="1 2">
    <name type="scientific">Platysternon megacephalum</name>
    <name type="common">big-headed turtle</name>
    <dbReference type="NCBI Taxonomy" id="55544"/>
    <lineage>
        <taxon>Eukaryota</taxon>
        <taxon>Metazoa</taxon>
        <taxon>Chordata</taxon>
        <taxon>Craniata</taxon>
        <taxon>Vertebrata</taxon>
        <taxon>Euteleostomi</taxon>
        <taxon>Archelosauria</taxon>
        <taxon>Testudinata</taxon>
        <taxon>Testudines</taxon>
        <taxon>Cryptodira</taxon>
        <taxon>Durocryptodira</taxon>
        <taxon>Testudinoidea</taxon>
        <taxon>Platysternidae</taxon>
        <taxon>Platysternon</taxon>
    </lineage>
</organism>
<reference evidence="1 2" key="1">
    <citation type="submission" date="2019-04" db="EMBL/GenBank/DDBJ databases">
        <title>Draft genome of the big-headed turtle Platysternon megacephalum.</title>
        <authorList>
            <person name="Gong S."/>
        </authorList>
    </citation>
    <scope>NUCLEOTIDE SEQUENCE [LARGE SCALE GENOMIC DNA]</scope>
    <source>
        <strain evidence="1">DO16091913</strain>
        <tissue evidence="1">Muscle</tissue>
    </source>
</reference>
<proteinExistence type="predicted"/>
<gene>
    <name evidence="1" type="ORF">DR999_PMT05090</name>
</gene>
<reference evidence="1 2" key="2">
    <citation type="submission" date="2019-04" db="EMBL/GenBank/DDBJ databases">
        <title>The genome sequence of big-headed turtle.</title>
        <authorList>
            <person name="Gong S."/>
        </authorList>
    </citation>
    <scope>NUCLEOTIDE SEQUENCE [LARGE SCALE GENOMIC DNA]</scope>
    <source>
        <strain evidence="1">DO16091913</strain>
        <tissue evidence="1">Muscle</tissue>
    </source>
</reference>
<dbReference type="AlphaFoldDB" id="A0A4D9EX48"/>
<accession>A0A4D9EX48</accession>
<keyword evidence="2" id="KW-1185">Reference proteome</keyword>
<comment type="caution">
    <text evidence="1">The sequence shown here is derived from an EMBL/GenBank/DDBJ whole genome shotgun (WGS) entry which is preliminary data.</text>
</comment>
<dbReference type="STRING" id="55544.A0A4D9EX48"/>
<protein>
    <submittedName>
        <fullName evidence="1">Uncharacterized protein</fullName>
    </submittedName>
</protein>